<evidence type="ECO:0000313" key="2">
    <source>
        <dbReference type="Proteomes" id="UP001732700"/>
    </source>
</evidence>
<dbReference type="EnsemblPlants" id="AVESA.00010b.r2.4AG0627660.1">
    <property type="protein sequence ID" value="AVESA.00010b.r2.4AG0627660.1.CDS"/>
    <property type="gene ID" value="AVESA.00010b.r2.4AG0627660"/>
</dbReference>
<evidence type="ECO:0000313" key="1">
    <source>
        <dbReference type="EnsemblPlants" id="AVESA.00010b.r2.4AG0627660.1.CDS"/>
    </source>
</evidence>
<dbReference type="Proteomes" id="UP001732700">
    <property type="component" value="Chromosome 4A"/>
</dbReference>
<protein>
    <submittedName>
        <fullName evidence="1">Uncharacterized protein</fullName>
    </submittedName>
</protein>
<sequence>MMAAPRRMTSPSIFEKRSYTWITGASPLSKTRSPKGVSFPGPEVCQALDKLWLSRGYSLPQPCTDGLSRSEICVRSILYWPDGTRKSFNPTDRRNVNLMVHSLLDRYNEDHHLSGDLAYELEDVVSFSEIYDRGFKRRHVFYHINFTTKNKGPEGLHSGDDGNLFFAEITCLIGENEEYVLDCLCVVKPDDKGQCYGCKNFGSVDLKHPTDAHKYKRGHSKPYPRCCGFDLPREMLDGFCTYRDEDTRLAAEESRLRRIYKCLDDPVFVAKLDDERKAADVGSSKREDNQGKGLAKYVVPARRRQLR</sequence>
<proteinExistence type="predicted"/>
<keyword evidence="2" id="KW-1185">Reference proteome</keyword>
<accession>A0ACD5WG94</accession>
<name>A0ACD5WG94_AVESA</name>
<reference evidence="1" key="2">
    <citation type="submission" date="2025-09" db="UniProtKB">
        <authorList>
            <consortium name="EnsemblPlants"/>
        </authorList>
    </citation>
    <scope>IDENTIFICATION</scope>
</reference>
<reference evidence="1" key="1">
    <citation type="submission" date="2021-05" db="EMBL/GenBank/DDBJ databases">
        <authorList>
            <person name="Scholz U."/>
            <person name="Mascher M."/>
            <person name="Fiebig A."/>
        </authorList>
    </citation>
    <scope>NUCLEOTIDE SEQUENCE [LARGE SCALE GENOMIC DNA]</scope>
</reference>
<organism evidence="1 2">
    <name type="scientific">Avena sativa</name>
    <name type="common">Oat</name>
    <dbReference type="NCBI Taxonomy" id="4498"/>
    <lineage>
        <taxon>Eukaryota</taxon>
        <taxon>Viridiplantae</taxon>
        <taxon>Streptophyta</taxon>
        <taxon>Embryophyta</taxon>
        <taxon>Tracheophyta</taxon>
        <taxon>Spermatophyta</taxon>
        <taxon>Magnoliopsida</taxon>
        <taxon>Liliopsida</taxon>
        <taxon>Poales</taxon>
        <taxon>Poaceae</taxon>
        <taxon>BOP clade</taxon>
        <taxon>Pooideae</taxon>
        <taxon>Poodae</taxon>
        <taxon>Poeae</taxon>
        <taxon>Poeae Chloroplast Group 1 (Aveneae type)</taxon>
        <taxon>Aveninae</taxon>
        <taxon>Avena</taxon>
    </lineage>
</organism>